<evidence type="ECO:0000259" key="7">
    <source>
        <dbReference type="Pfam" id="PF01435"/>
    </source>
</evidence>
<dbReference type="EMBL" id="ARYK01000009">
    <property type="protein sequence ID" value="KCZ88924.1"/>
    <property type="molecule type" value="Genomic_DNA"/>
</dbReference>
<reference evidence="8 9" key="1">
    <citation type="journal article" date="2014" name="Antonie Van Leeuwenhoek">
        <title>Hyphomonas beringensis sp. nov. and Hyphomonas chukchiensis sp. nov., isolated from surface seawater of the Bering Sea and Chukchi Sea.</title>
        <authorList>
            <person name="Li C."/>
            <person name="Lai Q."/>
            <person name="Li G."/>
            <person name="Dong C."/>
            <person name="Wang J."/>
            <person name="Liao Y."/>
            <person name="Shao Z."/>
        </authorList>
    </citation>
    <scope>NUCLEOTIDE SEQUENCE [LARGE SCALE GENOMIC DNA]</scope>
    <source>
        <strain evidence="8 9">MHS-2</strain>
    </source>
</reference>
<dbReference type="GO" id="GO:0004222">
    <property type="term" value="F:metalloendopeptidase activity"/>
    <property type="evidence" value="ECO:0007669"/>
    <property type="project" value="InterPro"/>
</dbReference>
<evidence type="ECO:0000313" key="8">
    <source>
        <dbReference type="EMBL" id="KCZ88924.1"/>
    </source>
</evidence>
<keyword evidence="5 6" id="KW-0482">Metalloprotease</keyword>
<comment type="caution">
    <text evidence="8">The sequence shown here is derived from an EMBL/GenBank/DDBJ whole genome shotgun (WGS) entry which is preliminary data.</text>
</comment>
<keyword evidence="3 6" id="KW-0378">Hydrolase</keyword>
<dbReference type="CDD" id="cd07331">
    <property type="entry name" value="M48C_Oma1_like"/>
    <property type="match status" value="1"/>
</dbReference>
<evidence type="ECO:0000256" key="1">
    <source>
        <dbReference type="ARBA" id="ARBA00022670"/>
    </source>
</evidence>
<evidence type="ECO:0000256" key="5">
    <source>
        <dbReference type="ARBA" id="ARBA00023049"/>
    </source>
</evidence>
<dbReference type="GO" id="GO:0016020">
    <property type="term" value="C:membrane"/>
    <property type="evidence" value="ECO:0007669"/>
    <property type="project" value="TreeGrafter"/>
</dbReference>
<dbReference type="AlphaFoldDB" id="A0A059FE79"/>
<accession>A0A059FE79</accession>
<dbReference type="InterPro" id="IPR051156">
    <property type="entry name" value="Mito/Outer_Membr_Metalloprot"/>
</dbReference>
<keyword evidence="1 6" id="KW-0645">Protease</keyword>
<dbReference type="InterPro" id="IPR001915">
    <property type="entry name" value="Peptidase_M48"/>
</dbReference>
<comment type="similarity">
    <text evidence="6">Belongs to the peptidase M48 family.</text>
</comment>
<dbReference type="Gene3D" id="3.30.2010.10">
    <property type="entry name" value="Metalloproteases ('zincins'), catalytic domain"/>
    <property type="match status" value="1"/>
</dbReference>
<evidence type="ECO:0000313" key="9">
    <source>
        <dbReference type="Proteomes" id="UP000025171"/>
    </source>
</evidence>
<evidence type="ECO:0000256" key="2">
    <source>
        <dbReference type="ARBA" id="ARBA00022723"/>
    </source>
</evidence>
<feature type="domain" description="Peptidase M48" evidence="7">
    <location>
        <begin position="95"/>
        <end position="274"/>
    </location>
</feature>
<protein>
    <submittedName>
        <fullName evidence="8">M48 family peptidase</fullName>
    </submittedName>
</protein>
<dbReference type="PANTHER" id="PTHR22726:SF24">
    <property type="entry name" value="M48 FAMILY METALLOPEPTIDASE"/>
    <property type="match status" value="1"/>
</dbReference>
<dbReference type="GO" id="GO:0046872">
    <property type="term" value="F:metal ion binding"/>
    <property type="evidence" value="ECO:0007669"/>
    <property type="project" value="UniProtKB-KW"/>
</dbReference>
<dbReference type="eggNOG" id="COG0501">
    <property type="taxonomic scope" value="Bacteria"/>
</dbReference>
<evidence type="ECO:0000256" key="3">
    <source>
        <dbReference type="ARBA" id="ARBA00022801"/>
    </source>
</evidence>
<evidence type="ECO:0000256" key="6">
    <source>
        <dbReference type="RuleBase" id="RU003983"/>
    </source>
</evidence>
<evidence type="ECO:0000256" key="4">
    <source>
        <dbReference type="ARBA" id="ARBA00022833"/>
    </source>
</evidence>
<dbReference type="OrthoDB" id="9810445at2"/>
<dbReference type="Proteomes" id="UP000025171">
    <property type="component" value="Unassembled WGS sequence"/>
</dbReference>
<dbReference type="GO" id="GO:0051603">
    <property type="term" value="P:proteolysis involved in protein catabolic process"/>
    <property type="evidence" value="ECO:0007669"/>
    <property type="project" value="TreeGrafter"/>
</dbReference>
<dbReference type="PANTHER" id="PTHR22726">
    <property type="entry name" value="METALLOENDOPEPTIDASE OMA1"/>
    <property type="match status" value="1"/>
</dbReference>
<keyword evidence="9" id="KW-1185">Reference proteome</keyword>
<comment type="cofactor">
    <cofactor evidence="6">
        <name>Zn(2+)</name>
        <dbReference type="ChEBI" id="CHEBI:29105"/>
    </cofactor>
    <text evidence="6">Binds 1 zinc ion per subunit.</text>
</comment>
<keyword evidence="4 6" id="KW-0862">Zinc</keyword>
<dbReference type="Pfam" id="PF01435">
    <property type="entry name" value="Peptidase_M48"/>
    <property type="match status" value="1"/>
</dbReference>
<sequence>MTERIEFDGRILDGAPRINMSRRAIITGIAAGTVFPFVSSCTTNPATGTNQLVFFGDDQVASMAASAWTDMKAQTPVTANTGLKNRVLNVWSRTIQGAEKEGHVPQGASWDVAVFDTDDVNAFVMPGNRVGVYRGITELTENDDQLSSVLGHETGHVVGRHAAERLSVSTLAQVSLTASQIAIASNDELSKYGTAIGALGGAAMQFGVILPYSRRHELEADRLGVDYMHQAGYDVTQSVRLWELMDANSSGQRQPEFLSTHPDPANRAAALRQYINAKGYALM</sequence>
<organism evidence="8 9">
    <name type="scientific">Hyphomonas johnsonii MHS-2</name>
    <dbReference type="NCBI Taxonomy" id="1280950"/>
    <lineage>
        <taxon>Bacteria</taxon>
        <taxon>Pseudomonadati</taxon>
        <taxon>Pseudomonadota</taxon>
        <taxon>Alphaproteobacteria</taxon>
        <taxon>Hyphomonadales</taxon>
        <taxon>Hyphomonadaceae</taxon>
        <taxon>Hyphomonas</taxon>
    </lineage>
</organism>
<proteinExistence type="inferred from homology"/>
<name>A0A059FE79_9PROT</name>
<dbReference type="STRING" id="1280950.HJO_15444"/>
<dbReference type="RefSeq" id="WP_084142087.1">
    <property type="nucleotide sequence ID" value="NZ_ARYK01000009.1"/>
</dbReference>
<keyword evidence="2" id="KW-0479">Metal-binding</keyword>
<gene>
    <name evidence="8" type="ORF">HJO_15444</name>
</gene>
<dbReference type="PATRIC" id="fig|1280950.3.peg.3101"/>